<reference evidence="2 3" key="1">
    <citation type="journal article" date="2023" name="Plants (Basel)">
        <title>Bridging the Gap: Combining Genomics and Transcriptomics Approaches to Understand Stylosanthes scabra, an Orphan Legume from the Brazilian Caatinga.</title>
        <authorList>
            <person name="Ferreira-Neto J.R.C."/>
            <person name="da Silva M.D."/>
            <person name="Binneck E."/>
            <person name="de Melo N.F."/>
            <person name="da Silva R.H."/>
            <person name="de Melo A.L.T.M."/>
            <person name="Pandolfi V."/>
            <person name="Bustamante F.O."/>
            <person name="Brasileiro-Vidal A.C."/>
            <person name="Benko-Iseppon A.M."/>
        </authorList>
    </citation>
    <scope>NUCLEOTIDE SEQUENCE [LARGE SCALE GENOMIC DNA]</scope>
    <source>
        <tissue evidence="2">Leaves</tissue>
    </source>
</reference>
<protein>
    <submittedName>
        <fullName evidence="2">Uncharacterized protein</fullName>
    </submittedName>
</protein>
<gene>
    <name evidence="2" type="ORF">PIB30_016637</name>
</gene>
<proteinExistence type="predicted"/>
<evidence type="ECO:0000256" key="1">
    <source>
        <dbReference type="SAM" id="SignalP"/>
    </source>
</evidence>
<keyword evidence="1" id="KW-0732">Signal</keyword>
<feature type="chain" id="PRO_5047259834" evidence="1">
    <location>
        <begin position="18"/>
        <end position="79"/>
    </location>
</feature>
<evidence type="ECO:0000313" key="2">
    <source>
        <dbReference type="EMBL" id="MED6168950.1"/>
    </source>
</evidence>
<keyword evidence="3" id="KW-1185">Reference proteome</keyword>
<dbReference type="EMBL" id="JASCZI010151082">
    <property type="protein sequence ID" value="MED6168950.1"/>
    <property type="molecule type" value="Genomic_DNA"/>
</dbReference>
<feature type="signal peptide" evidence="1">
    <location>
        <begin position="1"/>
        <end position="17"/>
    </location>
</feature>
<organism evidence="2 3">
    <name type="scientific">Stylosanthes scabra</name>
    <dbReference type="NCBI Taxonomy" id="79078"/>
    <lineage>
        <taxon>Eukaryota</taxon>
        <taxon>Viridiplantae</taxon>
        <taxon>Streptophyta</taxon>
        <taxon>Embryophyta</taxon>
        <taxon>Tracheophyta</taxon>
        <taxon>Spermatophyta</taxon>
        <taxon>Magnoliopsida</taxon>
        <taxon>eudicotyledons</taxon>
        <taxon>Gunneridae</taxon>
        <taxon>Pentapetalae</taxon>
        <taxon>rosids</taxon>
        <taxon>fabids</taxon>
        <taxon>Fabales</taxon>
        <taxon>Fabaceae</taxon>
        <taxon>Papilionoideae</taxon>
        <taxon>50 kb inversion clade</taxon>
        <taxon>dalbergioids sensu lato</taxon>
        <taxon>Dalbergieae</taxon>
        <taxon>Pterocarpus clade</taxon>
        <taxon>Stylosanthes</taxon>
    </lineage>
</organism>
<comment type="caution">
    <text evidence="2">The sequence shown here is derived from an EMBL/GenBank/DDBJ whole genome shotgun (WGS) entry which is preliminary data.</text>
</comment>
<accession>A0ABU6V8Z9</accession>
<name>A0ABU6V8Z9_9FABA</name>
<evidence type="ECO:0000313" key="3">
    <source>
        <dbReference type="Proteomes" id="UP001341840"/>
    </source>
</evidence>
<dbReference type="Proteomes" id="UP001341840">
    <property type="component" value="Unassembled WGS sequence"/>
</dbReference>
<sequence>MILLLTFYYLIQSGALAGGESEFRKDFWHQGNKDKQTLNFDPEIEKTLRKHRKQSKLQKQTQEGSSEEVFEEVLVNMAD</sequence>